<evidence type="ECO:0000313" key="1">
    <source>
        <dbReference type="EMBL" id="ARM70098.1"/>
    </source>
</evidence>
<organism evidence="1 2">
    <name type="scientific">Salmonella phage SE1Kor</name>
    <dbReference type="NCBI Taxonomy" id="2847282"/>
    <lineage>
        <taxon>Viruses</taxon>
        <taxon>Duplodnaviria</taxon>
        <taxon>Heunggongvirae</taxon>
        <taxon>Uroviricota</taxon>
        <taxon>Caudoviricetes</taxon>
        <taxon>Queuovirinae</taxon>
        <taxon>Nonagvirus</taxon>
        <taxon>Nonagvirus SE1Kor</taxon>
    </lineage>
</organism>
<keyword evidence="2" id="KW-1185">Reference proteome</keyword>
<evidence type="ECO:0000313" key="2">
    <source>
        <dbReference type="Proteomes" id="UP000225812"/>
    </source>
</evidence>
<reference evidence="1 2" key="1">
    <citation type="submission" date="2017-04" db="EMBL/GenBank/DDBJ databases">
        <title>Complete Genome Sequence of Lytic Bacteriophage SE1 Infecting Salmonella Enteritidis Isolates.</title>
        <authorList>
            <person name="Kim D."/>
            <person name="Kim Y.J."/>
            <person name="Han B.K."/>
            <person name="Kim H."/>
        </authorList>
    </citation>
    <scope>NUCLEOTIDE SEQUENCE [LARGE SCALE GENOMIC DNA]</scope>
</reference>
<sequence length="34" mass="4293">MCICVYLYKFYKDFLFFELSTDDPTRPLYKIYKK</sequence>
<dbReference type="KEGG" id="vg:40089948"/>
<dbReference type="Proteomes" id="UP000225812">
    <property type="component" value="Segment"/>
</dbReference>
<accession>A0A1W6JS51</accession>
<name>A0A1W6JS51_9CAUD</name>
<protein>
    <submittedName>
        <fullName evidence="1">Uncharacterized protein</fullName>
    </submittedName>
</protein>
<proteinExistence type="predicted"/>
<dbReference type="EMBL" id="KY926791">
    <property type="protein sequence ID" value="ARM70098.1"/>
    <property type="molecule type" value="Genomic_DNA"/>
</dbReference>